<dbReference type="EMBL" id="GBRH01274923">
    <property type="protein sequence ID" value="JAD22972.1"/>
    <property type="molecule type" value="Transcribed_RNA"/>
</dbReference>
<organism evidence="1">
    <name type="scientific">Arundo donax</name>
    <name type="common">Giant reed</name>
    <name type="synonym">Donax arundinaceus</name>
    <dbReference type="NCBI Taxonomy" id="35708"/>
    <lineage>
        <taxon>Eukaryota</taxon>
        <taxon>Viridiplantae</taxon>
        <taxon>Streptophyta</taxon>
        <taxon>Embryophyta</taxon>
        <taxon>Tracheophyta</taxon>
        <taxon>Spermatophyta</taxon>
        <taxon>Magnoliopsida</taxon>
        <taxon>Liliopsida</taxon>
        <taxon>Poales</taxon>
        <taxon>Poaceae</taxon>
        <taxon>PACMAD clade</taxon>
        <taxon>Arundinoideae</taxon>
        <taxon>Arundineae</taxon>
        <taxon>Arundo</taxon>
    </lineage>
</organism>
<reference evidence="1" key="2">
    <citation type="journal article" date="2015" name="Data Brief">
        <title>Shoot transcriptome of the giant reed, Arundo donax.</title>
        <authorList>
            <person name="Barrero R.A."/>
            <person name="Guerrero F.D."/>
            <person name="Moolhuijzen P."/>
            <person name="Goolsby J.A."/>
            <person name="Tidwell J."/>
            <person name="Bellgard S.E."/>
            <person name="Bellgard M.I."/>
        </authorList>
    </citation>
    <scope>NUCLEOTIDE SEQUENCE</scope>
    <source>
        <tissue evidence="1">Shoot tissue taken approximately 20 cm above the soil surface</tissue>
    </source>
</reference>
<name>A0A0A8YK54_ARUDO</name>
<evidence type="ECO:0000313" key="1">
    <source>
        <dbReference type="EMBL" id="JAD22972.1"/>
    </source>
</evidence>
<reference evidence="1" key="1">
    <citation type="submission" date="2014-09" db="EMBL/GenBank/DDBJ databases">
        <authorList>
            <person name="Magalhaes I.L.F."/>
            <person name="Oliveira U."/>
            <person name="Santos F.R."/>
            <person name="Vidigal T.H.D.A."/>
            <person name="Brescovit A.D."/>
            <person name="Santos A.J."/>
        </authorList>
    </citation>
    <scope>NUCLEOTIDE SEQUENCE</scope>
    <source>
        <tissue evidence="1">Shoot tissue taken approximately 20 cm above the soil surface</tissue>
    </source>
</reference>
<protein>
    <submittedName>
        <fullName evidence="1">Uncharacterized protein</fullName>
    </submittedName>
</protein>
<proteinExistence type="predicted"/>
<dbReference type="AlphaFoldDB" id="A0A0A8YK54"/>
<sequence>MSITTIKMNMWTAAEYSTPNRRQGTVGTNEI</sequence>
<accession>A0A0A8YK54</accession>